<evidence type="ECO:0000313" key="1">
    <source>
        <dbReference type="EMBL" id="SDZ93113.1"/>
    </source>
</evidence>
<dbReference type="OrthoDB" id="1429235at2"/>
<evidence type="ECO:0000313" key="2">
    <source>
        <dbReference type="Proteomes" id="UP000198846"/>
    </source>
</evidence>
<reference evidence="1 2" key="1">
    <citation type="submission" date="2016-10" db="EMBL/GenBank/DDBJ databases">
        <authorList>
            <person name="de Groot N.N."/>
        </authorList>
    </citation>
    <scope>NUCLEOTIDE SEQUENCE [LARGE SCALE GENOMIC DNA]</scope>
    <source>
        <strain evidence="1 2">DSM 23842</strain>
    </source>
</reference>
<dbReference type="Proteomes" id="UP000198846">
    <property type="component" value="Unassembled WGS sequence"/>
</dbReference>
<sequence>MGAHKLFCNEDILEEILLMSEDHLTVYNIIDQFCDVVLNNEEEEIFELIKVNPLLKALFKRENAGLLADKGKFKNLAKEEYENFLNDILILDLNEDKTKDIRDKYGILAINLEETFIQNQNYHYGYSIDSTKSTLNCWSELFTEKPLTPLNSAIIIDNFLWSDVQKYSEENNDNIYPILNSIVPDTLDIPFHLMIVLQNKGGNLTKNKAKEIIKKMKKKITSKSGVEISLITQTDTKTFHERVILTNYHYIYSHKGFIAFDKKRIKNETNGDRNWVFKDIDNYIGEIQKHKHISNAHKVHELIKKNKLIDTNTIFNEGFVENAILSNFN</sequence>
<proteinExistence type="predicted"/>
<name>A0A1H3X1I5_BIZPA</name>
<dbReference type="RefSeq" id="WP_092132707.1">
    <property type="nucleotide sequence ID" value="NZ_FNQK01000004.1"/>
</dbReference>
<dbReference type="EMBL" id="FNQK01000004">
    <property type="protein sequence ID" value="SDZ93113.1"/>
    <property type="molecule type" value="Genomic_DNA"/>
</dbReference>
<protein>
    <submittedName>
        <fullName evidence="1">Uncharacterized protein</fullName>
    </submittedName>
</protein>
<dbReference type="STRING" id="283786.SAMN04487990_104101"/>
<dbReference type="AlphaFoldDB" id="A0A1H3X1I5"/>
<gene>
    <name evidence="1" type="ORF">SAMN04487990_104101</name>
</gene>
<accession>A0A1H3X1I5</accession>
<organism evidence="1 2">
    <name type="scientific">Bizionia paragorgiae</name>
    <dbReference type="NCBI Taxonomy" id="283786"/>
    <lineage>
        <taxon>Bacteria</taxon>
        <taxon>Pseudomonadati</taxon>
        <taxon>Bacteroidota</taxon>
        <taxon>Flavobacteriia</taxon>
        <taxon>Flavobacteriales</taxon>
        <taxon>Flavobacteriaceae</taxon>
        <taxon>Bizionia</taxon>
    </lineage>
</organism>
<keyword evidence="2" id="KW-1185">Reference proteome</keyword>